<evidence type="ECO:0000259" key="2">
    <source>
        <dbReference type="PROSITE" id="PS51782"/>
    </source>
</evidence>
<feature type="domain" description="LysM" evidence="2">
    <location>
        <begin position="54"/>
        <end position="98"/>
    </location>
</feature>
<keyword evidence="1" id="KW-0732">Signal</keyword>
<name>A0ABX7FR09_BRECH</name>
<dbReference type="InterPro" id="IPR059180">
    <property type="entry name" value="3D_YorM"/>
</dbReference>
<dbReference type="InterPro" id="IPR036908">
    <property type="entry name" value="RlpA-like_sf"/>
</dbReference>
<gene>
    <name evidence="3" type="ORF">JNE38_02580</name>
</gene>
<dbReference type="PROSITE" id="PS51782">
    <property type="entry name" value="LYSM"/>
    <property type="match status" value="1"/>
</dbReference>
<dbReference type="Pfam" id="PF06725">
    <property type="entry name" value="3D"/>
    <property type="match status" value="1"/>
</dbReference>
<evidence type="ECO:0000256" key="1">
    <source>
        <dbReference type="ARBA" id="ARBA00022729"/>
    </source>
</evidence>
<dbReference type="PANTHER" id="PTHR39160">
    <property type="entry name" value="CELL WALL-BINDING PROTEIN YOCH"/>
    <property type="match status" value="1"/>
</dbReference>
<dbReference type="InterPro" id="IPR036779">
    <property type="entry name" value="LysM_dom_sf"/>
</dbReference>
<dbReference type="InterPro" id="IPR018392">
    <property type="entry name" value="LysM"/>
</dbReference>
<dbReference type="SMART" id="SM00257">
    <property type="entry name" value="LysM"/>
    <property type="match status" value="1"/>
</dbReference>
<keyword evidence="4" id="KW-1185">Reference proteome</keyword>
<dbReference type="InterPro" id="IPR051933">
    <property type="entry name" value="Resuscitation_pf_RpfB"/>
</dbReference>
<proteinExistence type="predicted"/>
<dbReference type="Pfam" id="PF01476">
    <property type="entry name" value="LysM"/>
    <property type="match status" value="1"/>
</dbReference>
<dbReference type="Gene3D" id="2.40.40.10">
    <property type="entry name" value="RlpA-like domain"/>
    <property type="match status" value="1"/>
</dbReference>
<dbReference type="CDD" id="cd00118">
    <property type="entry name" value="LysM"/>
    <property type="match status" value="1"/>
</dbReference>
<reference evidence="3 4" key="1">
    <citation type="submission" date="2021-01" db="EMBL/GenBank/DDBJ databases">
        <title>Identification of strong promoters based on the transcriptome of Brevibacillus choshinensis.</title>
        <authorList>
            <person name="Yao D."/>
            <person name="Zhang K."/>
            <person name="Wu J."/>
        </authorList>
    </citation>
    <scope>NUCLEOTIDE SEQUENCE [LARGE SCALE GENOMIC DNA]</scope>
    <source>
        <strain evidence="3 4">HPD31-SP3</strain>
    </source>
</reference>
<sequence length="217" mass="23276">MRRVDSSTRIRQLTSQAVERRSIMKKRFRAKSFVMMALGFCLAVISTPAFAASSTYQIKADDTFYKISKQHNVPLASILQANPGVDSQNLQPGQTIQLPVAKQVKTASGPTRPYSKIIKAVATAYTGSAKENGGWAGVDYLGNPLKVGTIAVDPDVIPLGSTVYITGYKHGALPANGMIAKATDIGGGIKDARVDIYVPGHDASDFGMQNVQIYVLK</sequence>
<organism evidence="3 4">
    <name type="scientific">Brevibacillus choshinensis</name>
    <dbReference type="NCBI Taxonomy" id="54911"/>
    <lineage>
        <taxon>Bacteria</taxon>
        <taxon>Bacillati</taxon>
        <taxon>Bacillota</taxon>
        <taxon>Bacilli</taxon>
        <taxon>Bacillales</taxon>
        <taxon>Paenibacillaceae</taxon>
        <taxon>Brevibacillus</taxon>
    </lineage>
</organism>
<accession>A0ABX7FR09</accession>
<dbReference type="Gene3D" id="3.10.350.10">
    <property type="entry name" value="LysM domain"/>
    <property type="match status" value="1"/>
</dbReference>
<protein>
    <submittedName>
        <fullName evidence="3">LysM peptidoglycan-binding domain-containing protein</fullName>
    </submittedName>
</protein>
<evidence type="ECO:0000313" key="3">
    <source>
        <dbReference type="EMBL" id="QRG68114.1"/>
    </source>
</evidence>
<dbReference type="CDD" id="cd14667">
    <property type="entry name" value="3D_containing_proteins"/>
    <property type="match status" value="1"/>
</dbReference>
<dbReference type="PANTHER" id="PTHR39160:SF4">
    <property type="entry name" value="RESUSCITATION-PROMOTING FACTOR RPFB"/>
    <property type="match status" value="1"/>
</dbReference>
<dbReference type="EMBL" id="CP069127">
    <property type="protein sequence ID" value="QRG68114.1"/>
    <property type="molecule type" value="Genomic_DNA"/>
</dbReference>
<evidence type="ECO:0000313" key="4">
    <source>
        <dbReference type="Proteomes" id="UP000596248"/>
    </source>
</evidence>
<dbReference type="SUPFAM" id="SSF50685">
    <property type="entry name" value="Barwin-like endoglucanases"/>
    <property type="match status" value="1"/>
</dbReference>
<dbReference type="Proteomes" id="UP000596248">
    <property type="component" value="Chromosome"/>
</dbReference>
<dbReference type="SUPFAM" id="SSF54106">
    <property type="entry name" value="LysM domain"/>
    <property type="match status" value="1"/>
</dbReference>
<dbReference type="InterPro" id="IPR010611">
    <property type="entry name" value="3D_dom"/>
</dbReference>